<sequence length="185" mass="20117">MKTLILAALLCALLALTTAQGESLQETVKWFSCIRHSTFIIFLSLSSGQCPVKPACPSGWTEYCGRCFTYVPRAMAWADAQKNCQTLGANLASVRGAEEYGVIQKVISDSKGTGAAWIGGSDAQQEGSWFWINGDNFKYTNWTPGEPNNQGGAQNCIQMNFAGQKLWDDLQCNAGLPSVCVKNLF</sequence>
<keyword evidence="5" id="KW-1185">Reference proteome</keyword>
<reference evidence="4" key="1">
    <citation type="submission" date="2025-08" db="UniProtKB">
        <authorList>
            <consortium name="Ensembl"/>
        </authorList>
    </citation>
    <scope>IDENTIFICATION</scope>
</reference>
<dbReference type="CDD" id="cd00037">
    <property type="entry name" value="CLECT"/>
    <property type="match status" value="1"/>
</dbReference>
<dbReference type="InParanoid" id="A0A3Q3LCW3"/>
<dbReference type="Gene3D" id="3.10.100.10">
    <property type="entry name" value="Mannose-Binding Protein A, subunit A"/>
    <property type="match status" value="1"/>
</dbReference>
<evidence type="ECO:0000256" key="2">
    <source>
        <dbReference type="SAM" id="SignalP"/>
    </source>
</evidence>
<dbReference type="Ensembl" id="ENSMAMT00000012267.2">
    <property type="protein sequence ID" value="ENSMAMP00000011948.1"/>
    <property type="gene ID" value="ENSMAMG00000007868.2"/>
</dbReference>
<dbReference type="InterPro" id="IPR050111">
    <property type="entry name" value="C-type_lectin/snaclec_domain"/>
</dbReference>
<evidence type="ECO:0000313" key="5">
    <source>
        <dbReference type="Proteomes" id="UP000261640"/>
    </source>
</evidence>
<dbReference type="InterPro" id="IPR016186">
    <property type="entry name" value="C-type_lectin-like/link_sf"/>
</dbReference>
<dbReference type="FunCoup" id="A0A3Q3LCW3">
    <property type="interactions" value="811"/>
</dbReference>
<evidence type="ECO:0000256" key="1">
    <source>
        <dbReference type="ARBA" id="ARBA00023157"/>
    </source>
</evidence>
<dbReference type="InterPro" id="IPR018378">
    <property type="entry name" value="C-type_lectin_CS"/>
</dbReference>
<feature type="chain" id="PRO_5018628250" evidence="2">
    <location>
        <begin position="20"/>
        <end position="185"/>
    </location>
</feature>
<dbReference type="InterPro" id="IPR016187">
    <property type="entry name" value="CTDL_fold"/>
</dbReference>
<dbReference type="AlphaFoldDB" id="A0A3Q3LCW3"/>
<organism evidence="4 5">
    <name type="scientific">Mastacembelus armatus</name>
    <name type="common">zig-zag eel</name>
    <dbReference type="NCBI Taxonomy" id="205130"/>
    <lineage>
        <taxon>Eukaryota</taxon>
        <taxon>Metazoa</taxon>
        <taxon>Chordata</taxon>
        <taxon>Craniata</taxon>
        <taxon>Vertebrata</taxon>
        <taxon>Euteleostomi</taxon>
        <taxon>Actinopterygii</taxon>
        <taxon>Neopterygii</taxon>
        <taxon>Teleostei</taxon>
        <taxon>Neoteleostei</taxon>
        <taxon>Acanthomorphata</taxon>
        <taxon>Anabantaria</taxon>
        <taxon>Synbranchiformes</taxon>
        <taxon>Mastacembelidae</taxon>
        <taxon>Mastacembelus</taxon>
    </lineage>
</organism>
<dbReference type="Proteomes" id="UP000261640">
    <property type="component" value="Unplaced"/>
</dbReference>
<dbReference type="SUPFAM" id="SSF56436">
    <property type="entry name" value="C-type lectin-like"/>
    <property type="match status" value="1"/>
</dbReference>
<dbReference type="InterPro" id="IPR001304">
    <property type="entry name" value="C-type_lectin-like"/>
</dbReference>
<proteinExistence type="predicted"/>
<dbReference type="PROSITE" id="PS50041">
    <property type="entry name" value="C_TYPE_LECTIN_2"/>
    <property type="match status" value="1"/>
</dbReference>
<protein>
    <submittedName>
        <fullName evidence="4">Ladderlectin-like</fullName>
    </submittedName>
</protein>
<name>A0A3Q3LCW3_9TELE</name>
<evidence type="ECO:0000313" key="4">
    <source>
        <dbReference type="Ensembl" id="ENSMAMP00000011948.1"/>
    </source>
</evidence>
<dbReference type="GeneTree" id="ENSGT01150000286973"/>
<dbReference type="Pfam" id="PF00059">
    <property type="entry name" value="Lectin_C"/>
    <property type="match status" value="1"/>
</dbReference>
<dbReference type="SMART" id="SM00034">
    <property type="entry name" value="CLECT"/>
    <property type="match status" value="1"/>
</dbReference>
<feature type="domain" description="C-type lectin" evidence="3">
    <location>
        <begin position="63"/>
        <end position="181"/>
    </location>
</feature>
<keyword evidence="2" id="KW-0732">Signal</keyword>
<dbReference type="STRING" id="205130.ENSMAMP00000011948"/>
<reference evidence="4" key="2">
    <citation type="submission" date="2025-09" db="UniProtKB">
        <authorList>
            <consortium name="Ensembl"/>
        </authorList>
    </citation>
    <scope>IDENTIFICATION</scope>
</reference>
<feature type="signal peptide" evidence="2">
    <location>
        <begin position="1"/>
        <end position="19"/>
    </location>
</feature>
<accession>A0A3Q3LCW3</accession>
<keyword evidence="1" id="KW-1015">Disulfide bond</keyword>
<dbReference type="PROSITE" id="PS00615">
    <property type="entry name" value="C_TYPE_LECTIN_1"/>
    <property type="match status" value="1"/>
</dbReference>
<evidence type="ECO:0000259" key="3">
    <source>
        <dbReference type="PROSITE" id="PS50041"/>
    </source>
</evidence>
<dbReference type="PRINTS" id="PR00356">
    <property type="entry name" value="ANTIFREEZEII"/>
</dbReference>
<dbReference type="PANTHER" id="PTHR22803">
    <property type="entry name" value="MANNOSE, PHOSPHOLIPASE, LECTIN RECEPTOR RELATED"/>
    <property type="match status" value="1"/>
</dbReference>
<dbReference type="InterPro" id="IPR002353">
    <property type="entry name" value="AntifreezeII"/>
</dbReference>